<keyword evidence="1" id="KW-1133">Transmembrane helix</keyword>
<accession>A0A974D988</accession>
<keyword evidence="1" id="KW-0812">Transmembrane</keyword>
<sequence>MTATQHTAKVLFRRTVPGVIGIERKSAVLPDGWGPQNTFAKKKSIFIEIFFIIYGSLALAIVHTYIGEQICATFPSACCVLCRLCFWNSNWAHSEQAFNISAPSEVHSRKHLKTQYTDWGEESCVF</sequence>
<gene>
    <name evidence="2" type="ORF">XELAEV_18021568mg</name>
</gene>
<feature type="transmembrane region" description="Helical" evidence="1">
    <location>
        <begin position="45"/>
        <end position="66"/>
    </location>
</feature>
<reference evidence="3" key="1">
    <citation type="journal article" date="2016" name="Nature">
        <title>Genome evolution in the allotetraploid frog Xenopus laevis.</title>
        <authorList>
            <person name="Session A.M."/>
            <person name="Uno Y."/>
            <person name="Kwon T."/>
            <person name="Chapman J.A."/>
            <person name="Toyoda A."/>
            <person name="Takahashi S."/>
            <person name="Fukui A."/>
            <person name="Hikosaka A."/>
            <person name="Suzuki A."/>
            <person name="Kondo M."/>
            <person name="van Heeringen S.J."/>
            <person name="Quigley I."/>
            <person name="Heinz S."/>
            <person name="Ogino H."/>
            <person name="Ochi H."/>
            <person name="Hellsten U."/>
            <person name="Lyons J.B."/>
            <person name="Simakov O."/>
            <person name="Putnam N."/>
            <person name="Stites J."/>
            <person name="Kuroki Y."/>
            <person name="Tanaka T."/>
            <person name="Michiue T."/>
            <person name="Watanabe M."/>
            <person name="Bogdanovic O."/>
            <person name="Lister R."/>
            <person name="Georgiou G."/>
            <person name="Paranjpe S.S."/>
            <person name="van Kruijsbergen I."/>
            <person name="Shu S."/>
            <person name="Carlson J."/>
            <person name="Kinoshita T."/>
            <person name="Ohta Y."/>
            <person name="Mawaribuchi S."/>
            <person name="Jenkins J."/>
            <person name="Grimwood J."/>
            <person name="Schmutz J."/>
            <person name="Mitros T."/>
            <person name="Mozaffari S.V."/>
            <person name="Suzuki Y."/>
            <person name="Haramoto Y."/>
            <person name="Yamamoto T.S."/>
            <person name="Takagi C."/>
            <person name="Heald R."/>
            <person name="Miller K."/>
            <person name="Haudenschild C."/>
            <person name="Kitzman J."/>
            <person name="Nakayama T."/>
            <person name="Izutsu Y."/>
            <person name="Robert J."/>
            <person name="Fortriede J."/>
            <person name="Burns K."/>
            <person name="Lotay V."/>
            <person name="Karimi K."/>
            <person name="Yasuoka Y."/>
            <person name="Dichmann D.S."/>
            <person name="Flajnik M.F."/>
            <person name="Houston D.W."/>
            <person name="Shendure J."/>
            <person name="DuPasquier L."/>
            <person name="Vize P.D."/>
            <person name="Zorn A.M."/>
            <person name="Ito M."/>
            <person name="Marcotte E.M."/>
            <person name="Wallingford J.B."/>
            <person name="Ito Y."/>
            <person name="Asashima M."/>
            <person name="Ueno N."/>
            <person name="Matsuda Y."/>
            <person name="Veenstra G.J."/>
            <person name="Fujiyama A."/>
            <person name="Harland R.M."/>
            <person name="Taira M."/>
            <person name="Rokhsar D.S."/>
        </authorList>
    </citation>
    <scope>NUCLEOTIDE SEQUENCE [LARGE SCALE GENOMIC DNA]</scope>
    <source>
        <strain evidence="3">J</strain>
    </source>
</reference>
<dbReference type="EMBL" id="CM004471">
    <property type="protein sequence ID" value="OCT87864.1"/>
    <property type="molecule type" value="Genomic_DNA"/>
</dbReference>
<evidence type="ECO:0000313" key="2">
    <source>
        <dbReference type="EMBL" id="OCT87864.1"/>
    </source>
</evidence>
<protein>
    <submittedName>
        <fullName evidence="2">Uncharacterized protein</fullName>
    </submittedName>
</protein>
<dbReference type="AlphaFoldDB" id="A0A974D988"/>
<keyword evidence="1" id="KW-0472">Membrane</keyword>
<dbReference type="Proteomes" id="UP000694892">
    <property type="component" value="Chromosome 3S"/>
</dbReference>
<proteinExistence type="predicted"/>
<evidence type="ECO:0000256" key="1">
    <source>
        <dbReference type="SAM" id="Phobius"/>
    </source>
</evidence>
<name>A0A974D988_XENLA</name>
<organism evidence="2 3">
    <name type="scientific">Xenopus laevis</name>
    <name type="common">African clawed frog</name>
    <dbReference type="NCBI Taxonomy" id="8355"/>
    <lineage>
        <taxon>Eukaryota</taxon>
        <taxon>Metazoa</taxon>
        <taxon>Chordata</taxon>
        <taxon>Craniata</taxon>
        <taxon>Vertebrata</taxon>
        <taxon>Euteleostomi</taxon>
        <taxon>Amphibia</taxon>
        <taxon>Batrachia</taxon>
        <taxon>Anura</taxon>
        <taxon>Pipoidea</taxon>
        <taxon>Pipidae</taxon>
        <taxon>Xenopodinae</taxon>
        <taxon>Xenopus</taxon>
        <taxon>Xenopus</taxon>
    </lineage>
</organism>
<evidence type="ECO:0000313" key="3">
    <source>
        <dbReference type="Proteomes" id="UP000694892"/>
    </source>
</evidence>